<keyword evidence="2" id="KW-1185">Reference proteome</keyword>
<dbReference type="Gene3D" id="3.30.70.100">
    <property type="match status" value="1"/>
</dbReference>
<protein>
    <submittedName>
        <fullName evidence="1">Mono-oxygenase ydhR</fullName>
    </submittedName>
</protein>
<gene>
    <name evidence="1" type="ORF">SAMN06273572_101285</name>
</gene>
<proteinExistence type="predicted"/>
<dbReference type="InterPro" id="IPR011008">
    <property type="entry name" value="Dimeric_a/b-barrel"/>
</dbReference>
<organism evidence="1 2">
    <name type="scientific">Pontivivens marinum</name>
    <dbReference type="NCBI Taxonomy" id="1690039"/>
    <lineage>
        <taxon>Bacteria</taxon>
        <taxon>Pseudomonadati</taxon>
        <taxon>Pseudomonadota</taxon>
        <taxon>Alphaproteobacteria</taxon>
        <taxon>Rhodobacterales</taxon>
        <taxon>Paracoccaceae</taxon>
        <taxon>Pontivivens</taxon>
    </lineage>
</organism>
<evidence type="ECO:0000313" key="2">
    <source>
        <dbReference type="Proteomes" id="UP000220034"/>
    </source>
</evidence>
<dbReference type="Pfam" id="PF08803">
    <property type="entry name" value="ydhR"/>
    <property type="match status" value="1"/>
</dbReference>
<dbReference type="EMBL" id="OCTN01000001">
    <property type="protein sequence ID" value="SOH92438.1"/>
    <property type="molecule type" value="Genomic_DNA"/>
</dbReference>
<evidence type="ECO:0000313" key="1">
    <source>
        <dbReference type="EMBL" id="SOH92438.1"/>
    </source>
</evidence>
<dbReference type="InterPro" id="IPR014910">
    <property type="entry name" value="YdhR"/>
</dbReference>
<name>A0A2C9CMI0_9RHOB</name>
<accession>A0A2C9CMI0</accession>
<dbReference type="Proteomes" id="UP000220034">
    <property type="component" value="Unassembled WGS sequence"/>
</dbReference>
<dbReference type="SUPFAM" id="SSF54909">
    <property type="entry name" value="Dimeric alpha+beta barrel"/>
    <property type="match status" value="1"/>
</dbReference>
<dbReference type="RefSeq" id="WP_180955851.1">
    <property type="nucleotide sequence ID" value="NZ_OCTN01000001.1"/>
</dbReference>
<reference evidence="2" key="1">
    <citation type="submission" date="2017-09" db="EMBL/GenBank/DDBJ databases">
        <authorList>
            <person name="Varghese N."/>
            <person name="Submissions S."/>
        </authorList>
    </citation>
    <scope>NUCLEOTIDE SEQUENCE [LARGE SCALE GENOMIC DNA]</scope>
    <source>
        <strain evidence="2">C7</strain>
    </source>
</reference>
<sequence>MTRSALQRPAYLIPPPFGGLAPLGRLFSRKSPVSKPQDAGHVMLHMQLRYTQSPAEFRAEMTTVAQTVSDVPGLIWKLWAETGTGQAAATCLFTTRDLARRYVDAMRVHGPAGDPRYLDVSFRLMDVIGDASRTTRAVV</sequence>
<dbReference type="AlphaFoldDB" id="A0A2C9CMI0"/>